<name>A0A6J6F564_9ZZZZ</name>
<evidence type="ECO:0000313" key="1">
    <source>
        <dbReference type="EMBL" id="CAB4582705.1"/>
    </source>
</evidence>
<reference evidence="1" key="1">
    <citation type="submission" date="2020-05" db="EMBL/GenBank/DDBJ databases">
        <authorList>
            <person name="Chiriac C."/>
            <person name="Salcher M."/>
            <person name="Ghai R."/>
            <person name="Kavagutti S V."/>
        </authorList>
    </citation>
    <scope>NUCLEOTIDE SEQUENCE</scope>
</reference>
<gene>
    <name evidence="1" type="ORF">UFOPK1726_01036</name>
</gene>
<organism evidence="1">
    <name type="scientific">freshwater metagenome</name>
    <dbReference type="NCBI Taxonomy" id="449393"/>
    <lineage>
        <taxon>unclassified sequences</taxon>
        <taxon>metagenomes</taxon>
        <taxon>ecological metagenomes</taxon>
    </lineage>
</organism>
<dbReference type="EMBL" id="CAEZTT010000137">
    <property type="protein sequence ID" value="CAB4582705.1"/>
    <property type="molecule type" value="Genomic_DNA"/>
</dbReference>
<accession>A0A6J6F564</accession>
<proteinExistence type="predicted"/>
<dbReference type="AlphaFoldDB" id="A0A6J6F564"/>
<protein>
    <submittedName>
        <fullName evidence="1">Unannotated protein</fullName>
    </submittedName>
</protein>
<sequence>MSWRCVEINVTNGVDMNLAPVVFIEDEPRKSHIMKDTCTRRNITDEIHNQIRRHVLAIRSRSLFKYVARKVL</sequence>